<evidence type="ECO:0000313" key="3">
    <source>
        <dbReference type="Proteomes" id="UP001221142"/>
    </source>
</evidence>
<accession>A0AAD7FC42</accession>
<sequence>MVAPLLFRAISCDLPRKLWKAVGLVTTVDGNEKKQLQSCKKAVDTPFREPDEHKEKAHLGIEASELTVVQTKRSHNLKERIISREKETDQPEKNDTPGNRDRPIYMAWLELNEVPP</sequence>
<proteinExistence type="predicted"/>
<feature type="compositionally biased region" description="Basic and acidic residues" evidence="1">
    <location>
        <begin position="77"/>
        <end position="103"/>
    </location>
</feature>
<keyword evidence="3" id="KW-1185">Reference proteome</keyword>
<comment type="caution">
    <text evidence="2">The sequence shown here is derived from an EMBL/GenBank/DDBJ whole genome shotgun (WGS) entry which is preliminary data.</text>
</comment>
<feature type="region of interest" description="Disordered" evidence="1">
    <location>
        <begin position="77"/>
        <end position="104"/>
    </location>
</feature>
<dbReference type="EMBL" id="JARKIF010000025">
    <property type="protein sequence ID" value="KAJ7615006.1"/>
    <property type="molecule type" value="Genomic_DNA"/>
</dbReference>
<reference evidence="2" key="1">
    <citation type="submission" date="2023-03" db="EMBL/GenBank/DDBJ databases">
        <title>Massive genome expansion in bonnet fungi (Mycena s.s.) driven by repeated elements and novel gene families across ecological guilds.</title>
        <authorList>
            <consortium name="Lawrence Berkeley National Laboratory"/>
            <person name="Harder C.B."/>
            <person name="Miyauchi S."/>
            <person name="Viragh M."/>
            <person name="Kuo A."/>
            <person name="Thoen E."/>
            <person name="Andreopoulos B."/>
            <person name="Lu D."/>
            <person name="Skrede I."/>
            <person name="Drula E."/>
            <person name="Henrissat B."/>
            <person name="Morin E."/>
            <person name="Kohler A."/>
            <person name="Barry K."/>
            <person name="LaButti K."/>
            <person name="Morin E."/>
            <person name="Salamov A."/>
            <person name="Lipzen A."/>
            <person name="Mereny Z."/>
            <person name="Hegedus B."/>
            <person name="Baldrian P."/>
            <person name="Stursova M."/>
            <person name="Weitz H."/>
            <person name="Taylor A."/>
            <person name="Grigoriev I.V."/>
            <person name="Nagy L.G."/>
            <person name="Martin F."/>
            <person name="Kauserud H."/>
        </authorList>
    </citation>
    <scope>NUCLEOTIDE SEQUENCE</scope>
    <source>
        <strain evidence="2">9284</strain>
    </source>
</reference>
<evidence type="ECO:0000313" key="2">
    <source>
        <dbReference type="EMBL" id="KAJ7615006.1"/>
    </source>
</evidence>
<evidence type="ECO:0000256" key="1">
    <source>
        <dbReference type="SAM" id="MobiDB-lite"/>
    </source>
</evidence>
<organism evidence="2 3">
    <name type="scientific">Roridomyces roridus</name>
    <dbReference type="NCBI Taxonomy" id="1738132"/>
    <lineage>
        <taxon>Eukaryota</taxon>
        <taxon>Fungi</taxon>
        <taxon>Dikarya</taxon>
        <taxon>Basidiomycota</taxon>
        <taxon>Agaricomycotina</taxon>
        <taxon>Agaricomycetes</taxon>
        <taxon>Agaricomycetidae</taxon>
        <taxon>Agaricales</taxon>
        <taxon>Marasmiineae</taxon>
        <taxon>Mycenaceae</taxon>
        <taxon>Roridomyces</taxon>
    </lineage>
</organism>
<protein>
    <submittedName>
        <fullName evidence="2">Uncharacterized protein</fullName>
    </submittedName>
</protein>
<name>A0AAD7FC42_9AGAR</name>
<gene>
    <name evidence="2" type="ORF">FB45DRAFT_873862</name>
</gene>
<dbReference type="AlphaFoldDB" id="A0AAD7FC42"/>
<dbReference type="Proteomes" id="UP001221142">
    <property type="component" value="Unassembled WGS sequence"/>
</dbReference>